<gene>
    <name evidence="3" type="ordered locus">Rcas_3507</name>
</gene>
<sequence length="226" mass="25905">MVDEQPLLVFVQSRLNPDADDLFTEYLAKSRSVMEEYGIEVIASGAGIEHPQAHDVWPRNSLLRYPSFDAFQRYLADPRYSELRAIRERAYAANRVSMFTPLSPDPRNVAMRAFQHFCTGLASGQWEPFLAMLSDDFSFWFPRGKYKGLNVGKDRAREFFTYVSSVFSEGLSVTLDRVVGSGSTYIFEFRDEGKLRGQPYTNRVALALDVRGRQICAYREYFGLDV</sequence>
<evidence type="ECO:0008006" key="5">
    <source>
        <dbReference type="Google" id="ProtNLM"/>
    </source>
</evidence>
<dbReference type="KEGG" id="rca:Rcas_3507"/>
<reference evidence="3 4" key="1">
    <citation type="submission" date="2007-08" db="EMBL/GenBank/DDBJ databases">
        <title>Complete sequence of Roseiflexus castenholzii DSM 13941.</title>
        <authorList>
            <consortium name="US DOE Joint Genome Institute"/>
            <person name="Copeland A."/>
            <person name="Lucas S."/>
            <person name="Lapidus A."/>
            <person name="Barry K."/>
            <person name="Glavina del Rio T."/>
            <person name="Dalin E."/>
            <person name="Tice H."/>
            <person name="Pitluck S."/>
            <person name="Thompson L.S."/>
            <person name="Brettin T."/>
            <person name="Bruce D."/>
            <person name="Detter J.C."/>
            <person name="Han C."/>
            <person name="Tapia R."/>
            <person name="Schmutz J."/>
            <person name="Larimer F."/>
            <person name="Land M."/>
            <person name="Hauser L."/>
            <person name="Kyrpides N."/>
            <person name="Mikhailova N."/>
            <person name="Bryant D.A."/>
            <person name="Hanada S."/>
            <person name="Tsukatani Y."/>
            <person name="Richardson P."/>
        </authorList>
    </citation>
    <scope>NUCLEOTIDE SEQUENCE [LARGE SCALE GENOMIC DNA]</scope>
    <source>
        <strain evidence="4">DSM 13941 / HLO8</strain>
    </source>
</reference>
<feature type="domain" description="DUF1330" evidence="1">
    <location>
        <begin position="18"/>
        <end position="94"/>
    </location>
</feature>
<dbReference type="STRING" id="383372.Rcas_3507"/>
<dbReference type="AlphaFoldDB" id="A7NPR1"/>
<dbReference type="InterPro" id="IPR011008">
    <property type="entry name" value="Dimeric_a/b-barrel"/>
</dbReference>
<accession>A7NPR1</accession>
<dbReference type="SUPFAM" id="SSF54909">
    <property type="entry name" value="Dimeric alpha+beta barrel"/>
    <property type="match status" value="1"/>
</dbReference>
<dbReference type="RefSeq" id="WP_012121980.1">
    <property type="nucleotide sequence ID" value="NC_009767.1"/>
</dbReference>
<evidence type="ECO:0000313" key="4">
    <source>
        <dbReference type="Proteomes" id="UP000000263"/>
    </source>
</evidence>
<dbReference type="Gene3D" id="3.10.450.50">
    <property type="match status" value="1"/>
</dbReference>
<dbReference type="SUPFAM" id="SSF54427">
    <property type="entry name" value="NTF2-like"/>
    <property type="match status" value="1"/>
</dbReference>
<dbReference type="eggNOG" id="COG3631">
    <property type="taxonomic scope" value="Bacteria"/>
</dbReference>
<evidence type="ECO:0000259" key="2">
    <source>
        <dbReference type="Pfam" id="PF12680"/>
    </source>
</evidence>
<dbReference type="HOGENOM" id="CLU_1223976_0_0_0"/>
<dbReference type="Proteomes" id="UP000000263">
    <property type="component" value="Chromosome"/>
</dbReference>
<dbReference type="Pfam" id="PF12680">
    <property type="entry name" value="SnoaL_2"/>
    <property type="match status" value="1"/>
</dbReference>
<proteinExistence type="predicted"/>
<evidence type="ECO:0000259" key="1">
    <source>
        <dbReference type="Pfam" id="PF07045"/>
    </source>
</evidence>
<dbReference type="Pfam" id="PF07045">
    <property type="entry name" value="DUF1330"/>
    <property type="match status" value="1"/>
</dbReference>
<dbReference type="Gene3D" id="3.30.70.100">
    <property type="match status" value="1"/>
</dbReference>
<evidence type="ECO:0000313" key="3">
    <source>
        <dbReference type="EMBL" id="ABU59557.1"/>
    </source>
</evidence>
<keyword evidence="4" id="KW-1185">Reference proteome</keyword>
<feature type="domain" description="SnoaL-like" evidence="2">
    <location>
        <begin position="115"/>
        <end position="217"/>
    </location>
</feature>
<dbReference type="EMBL" id="CP000804">
    <property type="protein sequence ID" value="ABU59557.1"/>
    <property type="molecule type" value="Genomic_DNA"/>
</dbReference>
<protein>
    <recommendedName>
        <fullName evidence="5">SnoaL-like domain-containing protein</fullName>
    </recommendedName>
</protein>
<organism evidence="3 4">
    <name type="scientific">Roseiflexus castenholzii (strain DSM 13941 / HLO8)</name>
    <dbReference type="NCBI Taxonomy" id="383372"/>
    <lineage>
        <taxon>Bacteria</taxon>
        <taxon>Bacillati</taxon>
        <taxon>Chloroflexota</taxon>
        <taxon>Chloroflexia</taxon>
        <taxon>Chloroflexales</taxon>
        <taxon>Roseiflexineae</taxon>
        <taxon>Roseiflexaceae</taxon>
        <taxon>Roseiflexus</taxon>
    </lineage>
</organism>
<dbReference type="InterPro" id="IPR010753">
    <property type="entry name" value="DUF1330"/>
</dbReference>
<name>A7NPR1_ROSCS</name>
<dbReference type="InterPro" id="IPR037401">
    <property type="entry name" value="SnoaL-like"/>
</dbReference>
<dbReference type="InterPro" id="IPR032710">
    <property type="entry name" value="NTF2-like_dom_sf"/>
</dbReference>